<proteinExistence type="predicted"/>
<dbReference type="OrthoDB" id="609840at2"/>
<sequence length="536" mass="62083">MYLLLPGRHHLLTRYQKDYLIQLVKDGLSEVKDHFGNPLRISKFPQTIIFAVTSANHNNTRRNPLPLYQRAMMVQDFSKDIGIPSLVIPIDDIGQSPNFASYTIKKIEAETEMQLHLTPANTIVLCSTPVANLYSELGYSILPVERIPGREDKYHTKLPWEILEGLAKPVGKGENKTKEELVSYMDPTSIRLWNVYGIWDKIKMLFSDSVIGEDGDLTESRDYNTYVREMDTIAELKFNETKNYILPGRIGDIGCAVGSWIKLACENERLFESDFYGVEIARHLFQVCEQRKENGEFLNPNVFFLRKNAVSGLVYPAGTMNTIHSSSLTHEIESYGNRDKLLSFIQNRYLELAMGGVWINRDVVGPEDKEREVFVWFQDADGTNLGQEPKSFADLKEYLDSLSTKERFFRFQSDFRKEEGYVLRTKSIFVDGIEYHRMKLADVCEYLSKKDYTDNWESEMHESFCFWSFSDWKSHLESVGFQVSSKSHAYRNEWLVENRYLGKTKIFTSEKDVPHSKEDLIPMDFPVTHMLLLAEK</sequence>
<comment type="caution">
    <text evidence="1">The sequence shown here is derived from an EMBL/GenBank/DDBJ whole genome shotgun (WGS) entry which is preliminary data.</text>
</comment>
<dbReference type="EMBL" id="RQGA01000003">
    <property type="protein sequence ID" value="TGL44568.1"/>
    <property type="molecule type" value="Genomic_DNA"/>
</dbReference>
<dbReference type="Gene3D" id="3.40.50.620">
    <property type="entry name" value="HUPs"/>
    <property type="match status" value="1"/>
</dbReference>
<gene>
    <name evidence="1" type="ORF">EHQ49_03600</name>
</gene>
<protein>
    <submittedName>
        <fullName evidence="1">Transferase</fullName>
    </submittedName>
</protein>
<dbReference type="AlphaFoldDB" id="A0A4R9JJY7"/>
<keyword evidence="2" id="KW-1185">Reference proteome</keyword>
<dbReference type="InterPro" id="IPR014729">
    <property type="entry name" value="Rossmann-like_a/b/a_fold"/>
</dbReference>
<dbReference type="GO" id="GO:0016740">
    <property type="term" value="F:transferase activity"/>
    <property type="evidence" value="ECO:0007669"/>
    <property type="project" value="UniProtKB-KW"/>
</dbReference>
<keyword evidence="1" id="KW-0808">Transferase</keyword>
<dbReference type="Proteomes" id="UP000298125">
    <property type="component" value="Unassembled WGS sequence"/>
</dbReference>
<dbReference type="SUPFAM" id="SSF53335">
    <property type="entry name" value="S-adenosyl-L-methionine-dependent methyltransferases"/>
    <property type="match status" value="1"/>
</dbReference>
<dbReference type="Gene3D" id="3.40.50.150">
    <property type="entry name" value="Vaccinia Virus protein VP39"/>
    <property type="match status" value="1"/>
</dbReference>
<organism evidence="1 2">
    <name type="scientific">Leptospira perdikensis</name>
    <dbReference type="NCBI Taxonomy" id="2484948"/>
    <lineage>
        <taxon>Bacteria</taxon>
        <taxon>Pseudomonadati</taxon>
        <taxon>Spirochaetota</taxon>
        <taxon>Spirochaetia</taxon>
        <taxon>Leptospirales</taxon>
        <taxon>Leptospiraceae</taxon>
        <taxon>Leptospira</taxon>
    </lineage>
</organism>
<evidence type="ECO:0000313" key="2">
    <source>
        <dbReference type="Proteomes" id="UP000298125"/>
    </source>
</evidence>
<name>A0A4R9JJY7_9LEPT</name>
<evidence type="ECO:0000313" key="1">
    <source>
        <dbReference type="EMBL" id="TGL44568.1"/>
    </source>
</evidence>
<reference evidence="1" key="1">
    <citation type="journal article" date="2019" name="PLoS Negl. Trop. Dis.">
        <title>Revisiting the worldwide diversity of Leptospira species in the environment.</title>
        <authorList>
            <person name="Vincent A.T."/>
            <person name="Schiettekatte O."/>
            <person name="Bourhy P."/>
            <person name="Veyrier F.J."/>
            <person name="Picardeau M."/>
        </authorList>
    </citation>
    <scope>NUCLEOTIDE SEQUENCE [LARGE SCALE GENOMIC DNA]</scope>
    <source>
        <strain evidence="1">201702692</strain>
    </source>
</reference>
<dbReference type="InterPro" id="IPR029063">
    <property type="entry name" value="SAM-dependent_MTases_sf"/>
</dbReference>
<accession>A0A4R9JJY7</accession>